<dbReference type="Pfam" id="PF05208">
    <property type="entry name" value="ALG3"/>
    <property type="match status" value="1"/>
</dbReference>
<dbReference type="AlphaFoldDB" id="F2QYE8"/>
<keyword evidence="16" id="KW-1185">Reference proteome</keyword>
<evidence type="ECO:0000256" key="8">
    <source>
        <dbReference type="ARBA" id="ARBA00022824"/>
    </source>
</evidence>
<feature type="transmembrane region" description="Helical" evidence="14">
    <location>
        <begin position="162"/>
        <end position="183"/>
    </location>
</feature>
<feature type="transmembrane region" description="Helical" evidence="14">
    <location>
        <begin position="307"/>
        <end position="328"/>
    </location>
</feature>
<evidence type="ECO:0000256" key="4">
    <source>
        <dbReference type="ARBA" id="ARBA00015561"/>
    </source>
</evidence>
<feature type="transmembrane region" description="Helical" evidence="14">
    <location>
        <begin position="432"/>
        <end position="449"/>
    </location>
</feature>
<evidence type="ECO:0000256" key="2">
    <source>
        <dbReference type="ARBA" id="ARBA00004922"/>
    </source>
</evidence>
<gene>
    <name evidence="15" type="primary">ALG3</name>
    <name evidence="15" type="ordered locus">PP7435_Chr4-0251</name>
</gene>
<evidence type="ECO:0000256" key="14">
    <source>
        <dbReference type="RuleBase" id="RU364047"/>
    </source>
</evidence>
<reference evidence="15 16" key="1">
    <citation type="journal article" date="2011" name="J. Biotechnol.">
        <title>High-quality genome sequence of Pichia pastoris CBS7435.</title>
        <authorList>
            <person name="Kuberl A."/>
            <person name="Schneider J."/>
            <person name="Thallinger G.G."/>
            <person name="Anderl I."/>
            <person name="Wibberg D."/>
            <person name="Hajek T."/>
            <person name="Jaenicke S."/>
            <person name="Brinkrolf K."/>
            <person name="Goesmann A."/>
            <person name="Szczepanowski R."/>
            <person name="Puhler A."/>
            <person name="Schwab H."/>
            <person name="Glieder A."/>
            <person name="Pichler H."/>
        </authorList>
    </citation>
    <scope>NUCLEOTIDE SEQUENCE [LARGE SCALE GENOMIC DNA]</scope>
    <source>
        <strain evidence="16">ATCC 76273 / CBS 7435 / CECT 11047 / NRRL Y-11430 / Wegner 21-1</strain>
    </source>
</reference>
<evidence type="ECO:0000313" key="15">
    <source>
        <dbReference type="EMBL" id="CCA40426.1"/>
    </source>
</evidence>
<proteinExistence type="inferred from homology"/>
<comment type="subcellular location">
    <subcellularLocation>
        <location evidence="1 14">Endoplasmic reticulum membrane</location>
        <topology evidence="1 14">Multi-pass membrane protein</topology>
    </subcellularLocation>
</comment>
<keyword evidence="8 14" id="KW-0256">Endoplasmic reticulum</keyword>
<evidence type="ECO:0000256" key="5">
    <source>
        <dbReference type="ARBA" id="ARBA00022676"/>
    </source>
</evidence>
<comment type="pathway">
    <text evidence="2 14">Protein modification; protein glycosylation.</text>
</comment>
<feature type="transmembrane region" description="Helical" evidence="14">
    <location>
        <begin position="36"/>
        <end position="59"/>
    </location>
</feature>
<sequence length="465" mass="53029">MPPIEPAERPKLTLKNVIGDLVALIQNVLFNPDFSVFVAPLLWLADSIVIKVIIGTVSYTDIDFSSYMQQIFKIRQGELDYSNIFGDTGPLVYPAGHVHAYSVLSWYSDGGEDVSFVQQAFGWLYLGCLLLSISSYFFSGLGKIPPVYFVLLVASKRLHSIFVLRLFNDCLTTFLMLATIIILQQASYWRKDGTTIPFILSLIAADTYSLAISVKMNALLYLPAFLLLIYLICDENLIKALAPVLVLILVQVGVGYSFILPLHYDDQANEIRSAYFRQAFDFSRQFLYKWTVNWRFLSQETFNNVHFHQLLFALHIITLVLFILKFLSPKNIGKPLGRFVLDIFKFWKPTLSPTNIINDPERSPDFVYTVMATTNLIGVLFARSLHYQFLSWYAFSLPYLLYKARLNFIASIIVYAAHEYCWLVFPATEQSSALLVSILLLILILIFTNEQLFPSQSVPAEKKNT</sequence>
<dbReference type="GO" id="GO:0005789">
    <property type="term" value="C:endoplasmic reticulum membrane"/>
    <property type="evidence" value="ECO:0007669"/>
    <property type="project" value="UniProtKB-SubCell"/>
</dbReference>
<protein>
    <recommendedName>
        <fullName evidence="4 14">Dol-P-Man:Man(5)GlcNAc(2)-PP-Dol alpha-1,3-mannosyltransferase</fullName>
        <ecNumber evidence="3 14">2.4.1.258</ecNumber>
    </recommendedName>
    <alternativeName>
        <fullName evidence="14">Dol-P-Man-dependent alpha(1-3)-mannosyltransferase</fullName>
    </alternativeName>
</protein>
<reference key="2">
    <citation type="submission" date="2011-04" db="EMBL/GenBank/DDBJ databases">
        <title>High-quality genome sequence of Pichia pastoris CBS 7435.</title>
        <authorList>
            <person name="Kueberl A."/>
            <person name="Schneider J."/>
            <person name="Thallinger G.G."/>
            <person name="Anderl I."/>
            <person name="Wibberg D."/>
            <person name="Hajek T."/>
            <person name="Jaenicke S."/>
            <person name="Brinkrolf K."/>
            <person name="Goesmann A."/>
            <person name="Szczepanowski R."/>
            <person name="Puehler A."/>
            <person name="Schwab H."/>
            <person name="Glieder A."/>
            <person name="Pichler H."/>
        </authorList>
    </citation>
    <scope>NUCLEOTIDE SEQUENCE</scope>
    <source>
        <strain>CBS 7435</strain>
    </source>
</reference>
<evidence type="ECO:0000256" key="3">
    <source>
        <dbReference type="ARBA" id="ARBA00011964"/>
    </source>
</evidence>
<dbReference type="UniPathway" id="UPA00378"/>
<feature type="transmembrane region" description="Helical" evidence="14">
    <location>
        <begin position="240"/>
        <end position="259"/>
    </location>
</feature>
<feature type="transmembrane region" description="Helical" evidence="14">
    <location>
        <begin position="123"/>
        <end position="142"/>
    </location>
</feature>
<feature type="transmembrane region" description="Helical" evidence="14">
    <location>
        <begin position="406"/>
        <end position="425"/>
    </location>
</feature>
<keyword evidence="6 14" id="KW-0808">Transferase</keyword>
<comment type="similarity">
    <text evidence="13">Belongs to the glycosyltransferase ALG3 family.</text>
</comment>
<organism evidence="15 16">
    <name type="scientific">Komagataella phaffii (strain ATCC 76273 / CBS 7435 / CECT 11047 / NRRL Y-11430 / Wegner 21-1)</name>
    <name type="common">Yeast</name>
    <name type="synonym">Pichia pastoris</name>
    <dbReference type="NCBI Taxonomy" id="981350"/>
    <lineage>
        <taxon>Eukaryota</taxon>
        <taxon>Fungi</taxon>
        <taxon>Dikarya</taxon>
        <taxon>Ascomycota</taxon>
        <taxon>Saccharomycotina</taxon>
        <taxon>Pichiomycetes</taxon>
        <taxon>Pichiales</taxon>
        <taxon>Pichiaceae</taxon>
        <taxon>Komagataella</taxon>
    </lineage>
</organism>
<keyword evidence="5 14" id="KW-0328">Glycosyltransferase</keyword>
<dbReference type="PANTHER" id="PTHR12646">
    <property type="entry name" value="NOT56 - RELATED"/>
    <property type="match status" value="1"/>
</dbReference>
<evidence type="ECO:0000256" key="9">
    <source>
        <dbReference type="ARBA" id="ARBA00022989"/>
    </source>
</evidence>
<feature type="transmembrane region" description="Helical" evidence="14">
    <location>
        <begin position="366"/>
        <end position="386"/>
    </location>
</feature>
<keyword evidence="7 14" id="KW-0812">Transmembrane</keyword>
<dbReference type="GO" id="GO:0052925">
    <property type="term" value="F:dol-P-Man:Man(5)GlcNAc(2)-PP-Dol alpha-1,3-mannosyltransferase activity"/>
    <property type="evidence" value="ECO:0007669"/>
    <property type="project" value="UniProtKB-EC"/>
</dbReference>
<evidence type="ECO:0000256" key="10">
    <source>
        <dbReference type="ARBA" id="ARBA00023136"/>
    </source>
</evidence>
<evidence type="ECO:0000256" key="13">
    <source>
        <dbReference type="ARBA" id="ARBA00093457"/>
    </source>
</evidence>
<dbReference type="EC" id="2.4.1.258" evidence="3 14"/>
<accession>F2QYE8</accession>
<dbReference type="Proteomes" id="UP000006853">
    <property type="component" value="Chromosome 4"/>
</dbReference>
<evidence type="ECO:0000256" key="1">
    <source>
        <dbReference type="ARBA" id="ARBA00004477"/>
    </source>
</evidence>
<comment type="function">
    <text evidence="11 14">Dol-P-Man:Man(5)GlcNAc(2)-PP-Dol alpha-1,3-mannosyltransferase that operates in the biosynthetic pathway of dolichol-linked oligosaccharides, the glycan precursors employed in protein asparagine (N)-glycosylation. The assembly of dolichol-linked oligosaccharides begins on the cytosolic side of the endoplasmic reticulum membrane and finishes in its lumen. The sequential addition of sugars to dolichol pyrophosphate produces dolichol-linked oligosaccharides containing fourteen sugars, including two GlcNAcs, nine mannoses and three glucoses. Once assembled, the oligosaccharide is transferred from the lipid to nascent proteins by oligosaccharyltransferases. In the lumen of the endoplasmic reticulum, adds the first dolichyl beta-D-mannosyl phosphate derived mannose in an alpha-1,3 linkage to Man(5)GlcNAc(2)-PP-dolichol to produce Man(6)GlcNAc(2)-PP-dolichol.</text>
</comment>
<name>F2QYE8_KOMPC</name>
<dbReference type="PANTHER" id="PTHR12646:SF0">
    <property type="entry name" value="DOL-P-MAN:MAN(5)GLCNAC(2)-PP-DOL ALPHA-1,3-MANNOSYLTRANSFERASE"/>
    <property type="match status" value="1"/>
</dbReference>
<evidence type="ECO:0000256" key="12">
    <source>
        <dbReference type="ARBA" id="ARBA00049506"/>
    </source>
</evidence>
<comment type="catalytic activity">
    <reaction evidence="12 14">
        <text>an alpha-D-Man-(1-&gt;2)-alpha-D-Man-(1-&gt;2)-alpha-D-Man-(1-&gt;3)-[alpha-D-Man-(1-&gt;6)]-beta-D-Man-(1-&gt;4)-beta-D-GlcNAc-(1-&gt;4)-alpha-D-GlcNAc-diphospho-di-trans,poly-cis-dolichol + a di-trans,poly-cis-dolichyl beta-D-mannosyl phosphate = an alpha-D-Man-(1-&gt;2)-alpha-D-Man-(1-&gt;2)-alpha-D-Man-(1-&gt;3)-[alpha-D-Man-(1-&gt;3)-alpha-D-Man-(1-&gt;6)]-beta-D-Man-(1-&gt;4)-beta-D-GlcNAc-(1-&gt;4)-alpha-D-GlcNAc-diphospho-di-trans,poly-cis-dolichol + a di-trans,poly-cis-dolichyl phosphate + H(+)</text>
        <dbReference type="Rhea" id="RHEA:29527"/>
        <dbReference type="Rhea" id="RHEA-COMP:19498"/>
        <dbReference type="Rhea" id="RHEA-COMP:19501"/>
        <dbReference type="Rhea" id="RHEA-COMP:19516"/>
        <dbReference type="Rhea" id="RHEA-COMP:19517"/>
        <dbReference type="ChEBI" id="CHEBI:15378"/>
        <dbReference type="ChEBI" id="CHEBI:57683"/>
        <dbReference type="ChEBI" id="CHEBI:58211"/>
        <dbReference type="ChEBI" id="CHEBI:132515"/>
        <dbReference type="ChEBI" id="CHEBI:132516"/>
        <dbReference type="EC" id="2.4.1.258"/>
    </reaction>
    <physiologicalReaction direction="left-to-right" evidence="12 14">
        <dbReference type="Rhea" id="RHEA:29528"/>
    </physiologicalReaction>
</comment>
<evidence type="ECO:0000313" key="16">
    <source>
        <dbReference type="Proteomes" id="UP000006853"/>
    </source>
</evidence>
<dbReference type="HOGENOM" id="CLU_035382_3_0_1"/>
<evidence type="ECO:0000256" key="6">
    <source>
        <dbReference type="ARBA" id="ARBA00022679"/>
    </source>
</evidence>
<evidence type="ECO:0000256" key="11">
    <source>
        <dbReference type="ARBA" id="ARBA00044743"/>
    </source>
</evidence>
<keyword evidence="10 14" id="KW-0472">Membrane</keyword>
<dbReference type="InterPro" id="IPR007873">
    <property type="entry name" value="Glycosyltransferase_ALG3"/>
</dbReference>
<evidence type="ECO:0000256" key="7">
    <source>
        <dbReference type="ARBA" id="ARBA00022692"/>
    </source>
</evidence>
<dbReference type="EMBL" id="FR839631">
    <property type="protein sequence ID" value="CCA40426.1"/>
    <property type="molecule type" value="Genomic_DNA"/>
</dbReference>
<keyword evidence="9 14" id="KW-1133">Transmembrane helix</keyword>
<reference evidence="15 16" key="3">
    <citation type="journal article" date="2016" name="FEMS Yeast Res.">
        <title>Curation of the genome annotation of Pichia pastoris (Komagataella phaffii) CBS7435 from gene level to protein function.</title>
        <authorList>
            <person name="Valli M."/>
            <person name="Tatto N.E."/>
            <person name="Peymann A."/>
            <person name="Gruber C."/>
            <person name="Landes N."/>
            <person name="Ekker H."/>
            <person name="Thallinger G.G."/>
            <person name="Mattanovich D."/>
            <person name="Gasser B."/>
            <person name="Graf A.B."/>
        </authorList>
    </citation>
    <scope>GENOME REANNOTATION</scope>
    <source>
        <strain evidence="15 16">ATCC 76273 / CBS 7435 / CECT 11047 / NRRL Y-11430 / Wegner 21-1</strain>
    </source>
</reference>
<feature type="transmembrane region" description="Helical" evidence="14">
    <location>
        <begin position="218"/>
        <end position="233"/>
    </location>
</feature>